<accession>A0A545UKD1</accession>
<evidence type="ECO:0000313" key="1">
    <source>
        <dbReference type="EMBL" id="TQV89920.1"/>
    </source>
</evidence>
<keyword evidence="2" id="KW-1185">Reference proteome</keyword>
<dbReference type="EMBL" id="SPUK01000059">
    <property type="protein sequence ID" value="TQV89920.1"/>
    <property type="molecule type" value="Genomic_DNA"/>
</dbReference>
<dbReference type="AlphaFoldDB" id="A0A545UKD1"/>
<protein>
    <submittedName>
        <fullName evidence="1">Uncharacterized protein</fullName>
    </submittedName>
</protein>
<proteinExistence type="predicted"/>
<gene>
    <name evidence="1" type="ORF">IF1G_11415</name>
</gene>
<evidence type="ECO:0000313" key="2">
    <source>
        <dbReference type="Proteomes" id="UP000315783"/>
    </source>
</evidence>
<name>A0A545UKD1_9HYPO</name>
<dbReference type="Proteomes" id="UP000315783">
    <property type="component" value="Unassembled WGS sequence"/>
</dbReference>
<reference evidence="1 2" key="1">
    <citation type="journal article" date="2019" name="Appl. Microbiol. Biotechnol.">
        <title>Genome sequence of Isaria javanica and comparative genome analysis insights into family S53 peptidase evolution in fungal entomopathogens.</title>
        <authorList>
            <person name="Lin R."/>
            <person name="Zhang X."/>
            <person name="Xin B."/>
            <person name="Zou M."/>
            <person name="Gao Y."/>
            <person name="Qin F."/>
            <person name="Hu Q."/>
            <person name="Xie B."/>
            <person name="Cheng X."/>
        </authorList>
    </citation>
    <scope>NUCLEOTIDE SEQUENCE [LARGE SCALE GENOMIC DNA]</scope>
    <source>
        <strain evidence="1 2">IJ1G</strain>
    </source>
</reference>
<organism evidence="1 2">
    <name type="scientific">Cordyceps javanica</name>
    <dbReference type="NCBI Taxonomy" id="43265"/>
    <lineage>
        <taxon>Eukaryota</taxon>
        <taxon>Fungi</taxon>
        <taxon>Dikarya</taxon>
        <taxon>Ascomycota</taxon>
        <taxon>Pezizomycotina</taxon>
        <taxon>Sordariomycetes</taxon>
        <taxon>Hypocreomycetidae</taxon>
        <taxon>Hypocreales</taxon>
        <taxon>Cordycipitaceae</taxon>
        <taxon>Cordyceps</taxon>
    </lineage>
</organism>
<sequence>MPHFWAGKIGLEELRVAGGHPVCDTFFALLCSSRNFFTVVKGGWWVCIGGQLGCSALFPAWYRRKKAITVIVGARNAYAYTNYTGLVWKASGFLLRLQHRAATVGRVARESW</sequence>
<comment type="caution">
    <text evidence="1">The sequence shown here is derived from an EMBL/GenBank/DDBJ whole genome shotgun (WGS) entry which is preliminary data.</text>
</comment>